<feature type="transmembrane region" description="Helical" evidence="1">
    <location>
        <begin position="66"/>
        <end position="83"/>
    </location>
</feature>
<gene>
    <name evidence="2" type="ORF">CLMAG_48190</name>
</gene>
<dbReference type="EMBL" id="LWAE01000007">
    <property type="protein sequence ID" value="KZL89809.1"/>
    <property type="molecule type" value="Genomic_DNA"/>
</dbReference>
<keyword evidence="1" id="KW-0472">Membrane</keyword>
<dbReference type="Proteomes" id="UP000076603">
    <property type="component" value="Unassembled WGS sequence"/>
</dbReference>
<keyword evidence="1" id="KW-1133">Transmembrane helix</keyword>
<dbReference type="OrthoDB" id="1923861at2"/>
<dbReference type="STRING" id="1121326.CLMAG_48190"/>
<comment type="caution">
    <text evidence="2">The sequence shown here is derived from an EMBL/GenBank/DDBJ whole genome shotgun (WGS) entry which is preliminary data.</text>
</comment>
<feature type="transmembrane region" description="Helical" evidence="1">
    <location>
        <begin position="37"/>
        <end position="60"/>
    </location>
</feature>
<keyword evidence="1" id="KW-0812">Transmembrane</keyword>
<dbReference type="AlphaFoldDB" id="A0A162RF35"/>
<accession>A0A162RF35</accession>
<dbReference type="PATRIC" id="fig|1121326.3.peg.4879"/>
<evidence type="ECO:0000313" key="2">
    <source>
        <dbReference type="EMBL" id="KZL89809.1"/>
    </source>
</evidence>
<reference evidence="2 3" key="1">
    <citation type="submission" date="2016-04" db="EMBL/GenBank/DDBJ databases">
        <title>Genome sequence of Clostridium magnum DSM 2767.</title>
        <authorList>
            <person name="Poehlein A."/>
            <person name="Uhlig R."/>
            <person name="Fischer R."/>
            <person name="Bahl H."/>
            <person name="Daniel R."/>
        </authorList>
    </citation>
    <scope>NUCLEOTIDE SEQUENCE [LARGE SCALE GENOMIC DNA]</scope>
    <source>
        <strain evidence="2 3">DSM 2767</strain>
    </source>
</reference>
<keyword evidence="3" id="KW-1185">Reference proteome</keyword>
<feature type="transmembrane region" description="Helical" evidence="1">
    <location>
        <begin position="6"/>
        <end position="25"/>
    </location>
</feature>
<organism evidence="2 3">
    <name type="scientific">Clostridium magnum DSM 2767</name>
    <dbReference type="NCBI Taxonomy" id="1121326"/>
    <lineage>
        <taxon>Bacteria</taxon>
        <taxon>Bacillati</taxon>
        <taxon>Bacillota</taxon>
        <taxon>Clostridia</taxon>
        <taxon>Eubacteriales</taxon>
        <taxon>Clostridiaceae</taxon>
        <taxon>Clostridium</taxon>
    </lineage>
</organism>
<sequence length="123" mass="14533">MPMWLTVIFQVLFFVVIFLVVYNQLKIRVLSKLRPNKWIILSLAIISFFVPAMIATYFNYNLNGTVWQYVQSAVFIVFFLWFVDLRNGSIYNLNNKRNANSKNNVVIKPKAKPNRVKEKIDKK</sequence>
<proteinExistence type="predicted"/>
<protein>
    <submittedName>
        <fullName evidence="2">Uncharacterized protein</fullName>
    </submittedName>
</protein>
<name>A0A162RF35_9CLOT</name>
<evidence type="ECO:0000313" key="3">
    <source>
        <dbReference type="Proteomes" id="UP000076603"/>
    </source>
</evidence>
<evidence type="ECO:0000256" key="1">
    <source>
        <dbReference type="SAM" id="Phobius"/>
    </source>
</evidence>
<dbReference type="RefSeq" id="WP_066628084.1">
    <property type="nucleotide sequence ID" value="NZ_FQXL01000033.1"/>
</dbReference>